<dbReference type="EMBL" id="HE612865">
    <property type="protein sequence ID" value="CCE65105.1"/>
    <property type="molecule type" value="Genomic_DNA"/>
</dbReference>
<feature type="domain" description="Spp2/MOS2 G-patch" evidence="6">
    <location>
        <begin position="126"/>
        <end position="187"/>
    </location>
</feature>
<comment type="function">
    <text evidence="4">Involved in spliceosome maturation and the first step of pre-mRNA splicing.</text>
</comment>
<organism evidence="7 8">
    <name type="scientific">Tetrapisispora phaffii (strain ATCC 24235 / CBS 4417 / NBRC 1672 / NRRL Y-8282 / UCD 70-5)</name>
    <name type="common">Yeast</name>
    <name type="synonym">Fabospora phaffii</name>
    <dbReference type="NCBI Taxonomy" id="1071381"/>
    <lineage>
        <taxon>Eukaryota</taxon>
        <taxon>Fungi</taxon>
        <taxon>Dikarya</taxon>
        <taxon>Ascomycota</taxon>
        <taxon>Saccharomycotina</taxon>
        <taxon>Saccharomycetes</taxon>
        <taxon>Saccharomycetales</taxon>
        <taxon>Saccharomycetaceae</taxon>
        <taxon>Tetrapisispora</taxon>
    </lineage>
</organism>
<keyword evidence="4" id="KW-0747">Spliceosome</keyword>
<proteinExistence type="inferred from homology"/>
<accession>G8BZ13</accession>
<dbReference type="GeneID" id="11533115"/>
<protein>
    <recommendedName>
        <fullName evidence="4">Pre-mRNA-splicing factor</fullName>
    </recommendedName>
</protein>
<dbReference type="RefSeq" id="XP_003687539.1">
    <property type="nucleotide sequence ID" value="XM_003687491.1"/>
</dbReference>
<dbReference type="Pfam" id="PF12656">
    <property type="entry name" value="G-patch_2"/>
    <property type="match status" value="1"/>
</dbReference>
<evidence type="ECO:0000256" key="1">
    <source>
        <dbReference type="ARBA" id="ARBA00004123"/>
    </source>
</evidence>
<name>G8BZ13_TETPH</name>
<feature type="compositionally biased region" description="Basic residues" evidence="5">
    <location>
        <begin position="9"/>
        <end position="24"/>
    </location>
</feature>
<feature type="region of interest" description="Disordered" evidence="5">
    <location>
        <begin position="1"/>
        <end position="30"/>
    </location>
</feature>
<comment type="subcellular location">
    <subcellularLocation>
        <location evidence="1 4">Nucleus</location>
    </subcellularLocation>
</comment>
<dbReference type="GO" id="GO:0005681">
    <property type="term" value="C:spliceosomal complex"/>
    <property type="evidence" value="ECO:0007669"/>
    <property type="project" value="UniProtKB-UniRule"/>
</dbReference>
<dbReference type="AlphaFoldDB" id="G8BZ13"/>
<dbReference type="HOGENOM" id="CLU_110336_0_0_1"/>
<keyword evidence="3 4" id="KW-0539">Nucleus</keyword>
<dbReference type="PANTHER" id="PTHR15818">
    <property type="entry name" value="G PATCH AND KOW-CONTAINING"/>
    <property type="match status" value="1"/>
</dbReference>
<feature type="compositionally biased region" description="Basic and acidic residues" evidence="5">
    <location>
        <begin position="153"/>
        <end position="173"/>
    </location>
</feature>
<dbReference type="KEGG" id="tpf:TPHA_0J02840"/>
<gene>
    <name evidence="7" type="primary">TPHA0J02840</name>
    <name evidence="7" type="ordered locus">TPHA_0J02840</name>
</gene>
<keyword evidence="4" id="KW-0508">mRNA splicing</keyword>
<dbReference type="OMA" id="SKIRITH"/>
<comment type="similarity">
    <text evidence="2 4">Belongs to the SPP2 family.</text>
</comment>
<evidence type="ECO:0000256" key="3">
    <source>
        <dbReference type="ARBA" id="ARBA00023242"/>
    </source>
</evidence>
<dbReference type="Proteomes" id="UP000005666">
    <property type="component" value="Chromosome 10"/>
</dbReference>
<dbReference type="PANTHER" id="PTHR15818:SF2">
    <property type="entry name" value="G-PATCH DOMAIN AND KOW MOTIFS-CONTAINING PROTEIN"/>
    <property type="match status" value="1"/>
</dbReference>
<dbReference type="GO" id="GO:0000398">
    <property type="term" value="P:mRNA splicing, via spliceosome"/>
    <property type="evidence" value="ECO:0007669"/>
    <property type="project" value="UniProtKB-UniRule"/>
</dbReference>
<keyword evidence="4" id="KW-0507">mRNA processing</keyword>
<dbReference type="OrthoDB" id="5577072at2759"/>
<reference evidence="7 8" key="1">
    <citation type="journal article" date="2011" name="Proc. Natl. Acad. Sci. U.S.A.">
        <title>Evolutionary erosion of yeast sex chromosomes by mating-type switching accidents.</title>
        <authorList>
            <person name="Gordon J.L."/>
            <person name="Armisen D."/>
            <person name="Proux-Wera E."/>
            <person name="Oheigeartaigh S.S."/>
            <person name="Byrne K.P."/>
            <person name="Wolfe K.H."/>
        </authorList>
    </citation>
    <scope>NUCLEOTIDE SEQUENCE [LARGE SCALE GENOMIC DNA]</scope>
    <source>
        <strain evidence="8">ATCC 24235 / CBS 4417 / NBRC 1672 / NRRL Y-8282 / UCD 70-5</strain>
    </source>
</reference>
<evidence type="ECO:0000259" key="6">
    <source>
        <dbReference type="Pfam" id="PF12656"/>
    </source>
</evidence>
<keyword evidence="8" id="KW-1185">Reference proteome</keyword>
<dbReference type="STRING" id="1071381.G8BZ13"/>
<evidence type="ECO:0000313" key="8">
    <source>
        <dbReference type="Proteomes" id="UP000005666"/>
    </source>
</evidence>
<sequence>MSGFSINLKKGKLSKSKSNKKSKMKNLFLDSKDNNLKKKTKMMLTHFDDVSEPNEPVPLVIKPVPNQPLIPIVDESNTERIDDASIKYGLNTAKQYDDETTKGISSVEIGIDYQNSIMNKHLEQLPEITKEEEYDEVPIEEFGHALLRGMGWDGKDDNDYDDDKKKNKSEKLPHQTVRAKFSGIGTNVTIGMGLQEGTFMPLKKIERNK</sequence>
<evidence type="ECO:0000313" key="7">
    <source>
        <dbReference type="EMBL" id="CCE65105.1"/>
    </source>
</evidence>
<dbReference type="InterPro" id="IPR026822">
    <property type="entry name" value="Spp2/MOS2_G-patch"/>
</dbReference>
<evidence type="ECO:0000256" key="4">
    <source>
        <dbReference type="RuleBase" id="RU369096"/>
    </source>
</evidence>
<dbReference type="eggNOG" id="ENOG502S8BR">
    <property type="taxonomic scope" value="Eukaryota"/>
</dbReference>
<dbReference type="InterPro" id="IPR045166">
    <property type="entry name" value="Spp2-like"/>
</dbReference>
<evidence type="ECO:0000256" key="5">
    <source>
        <dbReference type="SAM" id="MobiDB-lite"/>
    </source>
</evidence>
<feature type="region of interest" description="Disordered" evidence="5">
    <location>
        <begin position="153"/>
        <end position="175"/>
    </location>
</feature>
<evidence type="ECO:0000256" key="2">
    <source>
        <dbReference type="ARBA" id="ARBA00008576"/>
    </source>
</evidence>